<dbReference type="PANTHER" id="PTHR43260:SF1">
    <property type="entry name" value="KSDD-LIKE STEROID DEHYDROGENASE RV0785"/>
    <property type="match status" value="1"/>
</dbReference>
<dbReference type="PANTHER" id="PTHR43260">
    <property type="entry name" value="3-KETOSTEROID-DELTA-1-DEHYDROGENASE"/>
    <property type="match status" value="1"/>
</dbReference>
<protein>
    <submittedName>
        <fullName evidence="9">Fumarate reductase/succinate dehydrogenase flavoprotein domain protein</fullName>
    </submittedName>
</protein>
<dbReference type="FunFam" id="3.40.1390.30:FF:000008">
    <property type="entry name" value="NGG1 interacting factor Nif3"/>
    <property type="match status" value="1"/>
</dbReference>
<evidence type="ECO:0000313" key="9">
    <source>
        <dbReference type="EMBL" id="OOO04373.1"/>
    </source>
</evidence>
<keyword evidence="5" id="KW-0804">Transcription</keyword>
<feature type="binding site" evidence="7">
    <location>
        <position position="1112"/>
    </location>
    <ligand>
        <name>a divalent metal cation</name>
        <dbReference type="ChEBI" id="CHEBI:60240"/>
        <label>1</label>
    </ligand>
</feature>
<dbReference type="InterPro" id="IPR014614">
    <property type="entry name" value="KsdD_DH"/>
</dbReference>
<dbReference type="OrthoDB" id="3345469at2759"/>
<evidence type="ECO:0000256" key="2">
    <source>
        <dbReference type="ARBA" id="ARBA00022630"/>
    </source>
</evidence>
<evidence type="ECO:0000256" key="5">
    <source>
        <dbReference type="ARBA" id="ARBA00023163"/>
    </source>
</evidence>
<dbReference type="GO" id="GO:0006351">
    <property type="term" value="P:DNA-templated transcription"/>
    <property type="evidence" value="ECO:0007669"/>
    <property type="project" value="InterPro"/>
</dbReference>
<dbReference type="Pfam" id="PF04082">
    <property type="entry name" value="Fungal_trans"/>
    <property type="match status" value="1"/>
</dbReference>
<dbReference type="InterPro" id="IPR002678">
    <property type="entry name" value="DUF34/NIF3"/>
</dbReference>
<dbReference type="GO" id="GO:0008270">
    <property type="term" value="F:zinc ion binding"/>
    <property type="evidence" value="ECO:0007669"/>
    <property type="project" value="InterPro"/>
</dbReference>
<dbReference type="GO" id="GO:0003677">
    <property type="term" value="F:DNA binding"/>
    <property type="evidence" value="ECO:0007669"/>
    <property type="project" value="InterPro"/>
</dbReference>
<dbReference type="InterPro" id="IPR036188">
    <property type="entry name" value="FAD/NAD-bd_sf"/>
</dbReference>
<feature type="binding site" evidence="7">
    <location>
        <position position="1325"/>
    </location>
    <ligand>
        <name>a divalent metal cation</name>
        <dbReference type="ChEBI" id="CHEBI:60240"/>
        <label>1</label>
    </ligand>
</feature>
<comment type="similarity">
    <text evidence="1">Belongs to the GTP cyclohydrolase I type 2/NIF3 family.</text>
</comment>
<organism evidence="9 10">
    <name type="scientific">Aspergillus oryzae</name>
    <name type="common">Yellow koji mold</name>
    <dbReference type="NCBI Taxonomy" id="5062"/>
    <lineage>
        <taxon>Eukaryota</taxon>
        <taxon>Fungi</taxon>
        <taxon>Dikarya</taxon>
        <taxon>Ascomycota</taxon>
        <taxon>Pezizomycotina</taxon>
        <taxon>Eurotiomycetes</taxon>
        <taxon>Eurotiomycetidae</taxon>
        <taxon>Eurotiales</taxon>
        <taxon>Aspergillaceae</taxon>
        <taxon>Aspergillus</taxon>
        <taxon>Aspergillus subgen. Circumdati</taxon>
    </lineage>
</organism>
<evidence type="ECO:0000256" key="1">
    <source>
        <dbReference type="ARBA" id="ARBA00006964"/>
    </source>
</evidence>
<feature type="binding site" evidence="7">
    <location>
        <position position="1329"/>
    </location>
    <ligand>
        <name>a divalent metal cation</name>
        <dbReference type="ChEBI" id="CHEBI:60240"/>
        <label>1</label>
    </ligand>
</feature>
<accession>A0A1S9D5J2</accession>
<reference evidence="9 10" key="1">
    <citation type="submission" date="2016-10" db="EMBL/GenBank/DDBJ databases">
        <title>Genome sequencing of Aspergillus oryzae BCC7051.</title>
        <authorList>
            <person name="Thammarongtham C."/>
            <person name="Vorapreeda T."/>
            <person name="Nookaew I."/>
            <person name="Srisuk T."/>
            <person name="Land M."/>
            <person name="Jeennor S."/>
            <person name="Laoteng K."/>
        </authorList>
    </citation>
    <scope>NUCLEOTIDE SEQUENCE [LARGE SCALE GENOMIC DNA]</scope>
    <source>
        <strain evidence="9 10">BCC7051</strain>
    </source>
</reference>
<dbReference type="VEuPathDB" id="FungiDB:AO090009000162"/>
<evidence type="ECO:0000256" key="7">
    <source>
        <dbReference type="PIRSR" id="PIRSR602678-1"/>
    </source>
</evidence>
<dbReference type="Gene3D" id="3.90.700.10">
    <property type="entry name" value="Succinate dehydrogenase/fumarate reductase flavoprotein, catalytic domain"/>
    <property type="match status" value="1"/>
</dbReference>
<evidence type="ECO:0000259" key="8">
    <source>
        <dbReference type="SMART" id="SM00906"/>
    </source>
</evidence>
<dbReference type="SUPFAM" id="SSF51905">
    <property type="entry name" value="FAD/NAD(P)-binding domain"/>
    <property type="match status" value="1"/>
</dbReference>
<evidence type="ECO:0000313" key="10">
    <source>
        <dbReference type="Proteomes" id="UP000190312"/>
    </source>
</evidence>
<dbReference type="InterPro" id="IPR036069">
    <property type="entry name" value="DUF34/NIF3_sf"/>
</dbReference>
<evidence type="ECO:0000256" key="4">
    <source>
        <dbReference type="ARBA" id="ARBA00023015"/>
    </source>
</evidence>
<dbReference type="CDD" id="cd12148">
    <property type="entry name" value="fungal_TF_MHR"/>
    <property type="match status" value="1"/>
</dbReference>
<proteinExistence type="inferred from homology"/>
<dbReference type="FunFam" id="3.40.1390.30:FF:000001">
    <property type="entry name" value="GTP cyclohydrolase 1 type 2"/>
    <property type="match status" value="1"/>
</dbReference>
<gene>
    <name evidence="9" type="ORF">OAory_01052200</name>
</gene>
<dbReference type="GO" id="GO:0016627">
    <property type="term" value="F:oxidoreductase activity, acting on the CH-CH group of donors"/>
    <property type="evidence" value="ECO:0007669"/>
    <property type="project" value="InterPro"/>
</dbReference>
<dbReference type="VEuPathDB" id="FungiDB:AO090026000412"/>
<dbReference type="NCBIfam" id="NF009472">
    <property type="entry name" value="PRK12834.1"/>
    <property type="match status" value="1"/>
</dbReference>
<feature type="domain" description="Xylanolytic transcriptional activator regulatory" evidence="8">
    <location>
        <begin position="283"/>
        <end position="358"/>
    </location>
</feature>
<dbReference type="EMBL" id="MKZY01000011">
    <property type="protein sequence ID" value="OOO04373.1"/>
    <property type="molecule type" value="Genomic_DNA"/>
</dbReference>
<keyword evidence="4" id="KW-0805">Transcription regulation</keyword>
<dbReference type="SMART" id="SM00906">
    <property type="entry name" value="Fungal_trans"/>
    <property type="match status" value="1"/>
</dbReference>
<dbReference type="InterPro" id="IPR003953">
    <property type="entry name" value="FAD-dep_OxRdtase_2_FAD-bd"/>
</dbReference>
<dbReference type="Proteomes" id="UP000190312">
    <property type="component" value="Unassembled WGS sequence"/>
</dbReference>
<dbReference type="InterPro" id="IPR007219">
    <property type="entry name" value="XnlR_reg_dom"/>
</dbReference>
<feature type="binding site" evidence="7">
    <location>
        <position position="1150"/>
    </location>
    <ligand>
        <name>a divalent metal cation</name>
        <dbReference type="ChEBI" id="CHEBI:60240"/>
        <label>1</label>
    </ligand>
</feature>
<dbReference type="eggNOG" id="KOG2404">
    <property type="taxonomic scope" value="Eukaryota"/>
</dbReference>
<evidence type="ECO:0000256" key="3">
    <source>
        <dbReference type="ARBA" id="ARBA00023002"/>
    </source>
</evidence>
<evidence type="ECO:0000256" key="6">
    <source>
        <dbReference type="ARBA" id="ARBA00023242"/>
    </source>
</evidence>
<name>A0A1S9D5J2_ASPOZ</name>
<keyword evidence="7" id="KW-0479">Metal-binding</keyword>
<dbReference type="Gene3D" id="3.50.50.60">
    <property type="entry name" value="FAD/NAD(P)-binding domain"/>
    <property type="match status" value="2"/>
</dbReference>
<dbReference type="InterPro" id="IPR027477">
    <property type="entry name" value="Succ_DH/fumarate_Rdtase_cat_sf"/>
</dbReference>
<dbReference type="SUPFAM" id="SSF102705">
    <property type="entry name" value="NIF3 (NGG1p interacting factor 3)-like"/>
    <property type="match status" value="1"/>
</dbReference>
<keyword evidence="6" id="KW-0539">Nucleus</keyword>
<dbReference type="Pfam" id="PF00890">
    <property type="entry name" value="FAD_binding_2"/>
    <property type="match status" value="1"/>
</dbReference>
<comment type="caution">
    <text evidence="9">The sequence shown here is derived from an EMBL/GenBank/DDBJ whole genome shotgun (WGS) entry which is preliminary data.</text>
</comment>
<sequence length="1394" mass="154585">MICRAHDATNKFYRISSPQSKNDCMSNVSSTQSTLQPECHRGAMYRLHSGPYSISEKHGGPVLLANPQSPDQGLLQTPARRVELPAFQVQPQQHVPLNVEATATREAHDIEDEERNGDEIAAAALGQPRRVGEIPFYTELGLCLLWISTTMTDDDREYLQKKGVFTLPKPEVCEGLLRAYFYHVHPIMPVIEVESILNYQHHGRLGDCNFLLLWSVFFVAVNFISPRLYEQEGYVSRKEMKATMYSRAKCMYDNGGERNKVTLLQASLLLGFWHSEQDDHMQPWYWTGIAINLCQMLGLHRDPDSLRYNSSITYCQRRLWRRLWWTCFFRDRWLGLTLGRPLRINLDDCDLPMSVPADLLSELDSIPRAISASYIPQEFPKLAEFWIILIELSQLLGKVLVLKNQPVKSKSSMGEINALEAQIMRCRLPDQDEHGLTHLAKFYAHHVHLHYHALLITLYRPSGSEHLDNLALSQQGSEQQRLQSKANAAASKSTEILDILARENLLEYVGPMTPALLVPVMQTHLLNCKYANPLSRRFSFNKLDMYQENEASLGGQAFWSLGGLFCVNSADQRRLGIQDSRKLALEDWFNSARFDRECDFWPRKWAEAFVNFAADHMERYIKSLGVPRFHVSWGTGPAIVEAFEKPVRAAAKKGLVEFMFRRQVDSLIVDESTGAVIGVRGQVLEPSDTARGVASSRKSIDTFEVYGSAVLIASGGIGGNVDLVKKNWPVDRLGTPPSNFVIGVPAHVDGRMIEIAKDAGANVINEDRMWHYTEGLQNWDPIWPQHGIRIIPGPSSLWLDATGKRLPPMLYPGCDTLATLKHICNTGYDYTWFVLDKTIIGKEFALSGSEQNPDLTGKSRLRTLYRMLGSAVPGPVQAFMDKGVDFVVEPTLPKLVAGMNKLAKERDGPPLDVEKIEREIHLRDMQIDNKFTKDAQIMLIQNGRNYWPDRLGRVAKPHKLADPSHGPFVSVRLNLLTRKTLGGLETDLHGRVLRPDGSPFPNLYAAGEVSGFGGGGVHGYSALEGTFLGGCIFSGRTAGIRMAEEVAGKAPRSALYPETLADKSWDNTGLLLEAPFNPTRRQNNSVLLAIDLTKAVADEAIARKDSAIVAYHPIIFRGLKSLTFNDPQQQSLLRLAQEGISVYSPHTAVDATPGGMADWLCDIVTGSVTPSPSPSSTTNAPILSSSKTYTAPSYPTPHAVIPSEASSIPKHTRSTIHPSPPPLPENMETAGMGRLVTFDSPQSLTSLVDRIAEGVGFPGGIPIAIPQGVSVDEISIRTVGVCPGSGSSVLMKGGNVPDLLFTGEMSHHEALAAIERGKVVVALAHSNTERGYLRAVMKEKLEGVLKEEWEVQRAEALKASEGDEGLVEILKDGVCEVHVSESDRDPYGIMVRKV</sequence>
<keyword evidence="2" id="KW-0285">Flavoprotein</keyword>
<dbReference type="Pfam" id="PF01784">
    <property type="entry name" value="DUF34_NIF3"/>
    <property type="match status" value="1"/>
</dbReference>
<dbReference type="Gene3D" id="3.40.1390.30">
    <property type="entry name" value="NIF3 (NGG1p interacting factor 3)-like"/>
    <property type="match status" value="2"/>
</dbReference>
<keyword evidence="3" id="KW-0560">Oxidoreductase</keyword>